<dbReference type="Proteomes" id="UP000053989">
    <property type="component" value="Unassembled WGS sequence"/>
</dbReference>
<sequence length="182" mass="20816">ILEQGYNDLENTLTQLVDKTSLTPQQIMDGWHKSKGQAINRINHWNLYTKYFAKHEAQERRRLAIPANVLSKQLYNKFKEENGEAWQEVLELHDLLESSEASSQTIVYRQNGSFHVMILTYPQLEGVSAKHGFETALVMCGKVVNEDASLGFIHSTTGAKKFFETRCRADEHTMIGHLKAHV</sequence>
<feature type="non-terminal residue" evidence="1">
    <location>
        <position position="1"/>
    </location>
</feature>
<name>A0A0C3A7V3_9AGAM</name>
<dbReference type="HOGENOM" id="CLU_088645_0_0_1"/>
<protein>
    <submittedName>
        <fullName evidence="1">Uncharacterized protein</fullName>
    </submittedName>
</protein>
<gene>
    <name evidence="1" type="ORF">SCLCIDRAFT_79920</name>
</gene>
<dbReference type="AlphaFoldDB" id="A0A0C3A7V3"/>
<evidence type="ECO:0000313" key="1">
    <source>
        <dbReference type="EMBL" id="KIM60937.1"/>
    </source>
</evidence>
<organism evidence="1 2">
    <name type="scientific">Scleroderma citrinum Foug A</name>
    <dbReference type="NCBI Taxonomy" id="1036808"/>
    <lineage>
        <taxon>Eukaryota</taxon>
        <taxon>Fungi</taxon>
        <taxon>Dikarya</taxon>
        <taxon>Basidiomycota</taxon>
        <taxon>Agaricomycotina</taxon>
        <taxon>Agaricomycetes</taxon>
        <taxon>Agaricomycetidae</taxon>
        <taxon>Boletales</taxon>
        <taxon>Sclerodermatineae</taxon>
        <taxon>Sclerodermataceae</taxon>
        <taxon>Scleroderma</taxon>
    </lineage>
</organism>
<evidence type="ECO:0000313" key="2">
    <source>
        <dbReference type="Proteomes" id="UP000053989"/>
    </source>
</evidence>
<accession>A0A0C3A7V3</accession>
<keyword evidence="2" id="KW-1185">Reference proteome</keyword>
<dbReference type="OrthoDB" id="2675889at2759"/>
<feature type="non-terminal residue" evidence="1">
    <location>
        <position position="182"/>
    </location>
</feature>
<proteinExistence type="predicted"/>
<reference evidence="1 2" key="1">
    <citation type="submission" date="2014-04" db="EMBL/GenBank/DDBJ databases">
        <authorList>
            <consortium name="DOE Joint Genome Institute"/>
            <person name="Kuo A."/>
            <person name="Kohler A."/>
            <person name="Nagy L.G."/>
            <person name="Floudas D."/>
            <person name="Copeland A."/>
            <person name="Barry K.W."/>
            <person name="Cichocki N."/>
            <person name="Veneault-Fourrey C."/>
            <person name="LaButti K."/>
            <person name="Lindquist E.A."/>
            <person name="Lipzen A."/>
            <person name="Lundell T."/>
            <person name="Morin E."/>
            <person name="Murat C."/>
            <person name="Sun H."/>
            <person name="Tunlid A."/>
            <person name="Henrissat B."/>
            <person name="Grigoriev I.V."/>
            <person name="Hibbett D.S."/>
            <person name="Martin F."/>
            <person name="Nordberg H.P."/>
            <person name="Cantor M.N."/>
            <person name="Hua S.X."/>
        </authorList>
    </citation>
    <scope>NUCLEOTIDE SEQUENCE [LARGE SCALE GENOMIC DNA]</scope>
    <source>
        <strain evidence="1 2">Foug A</strain>
    </source>
</reference>
<dbReference type="InParanoid" id="A0A0C3A7V3"/>
<dbReference type="EMBL" id="KN822057">
    <property type="protein sequence ID" value="KIM60937.1"/>
    <property type="molecule type" value="Genomic_DNA"/>
</dbReference>
<reference evidence="2" key="2">
    <citation type="submission" date="2015-01" db="EMBL/GenBank/DDBJ databases">
        <title>Evolutionary Origins and Diversification of the Mycorrhizal Mutualists.</title>
        <authorList>
            <consortium name="DOE Joint Genome Institute"/>
            <consortium name="Mycorrhizal Genomics Consortium"/>
            <person name="Kohler A."/>
            <person name="Kuo A."/>
            <person name="Nagy L.G."/>
            <person name="Floudas D."/>
            <person name="Copeland A."/>
            <person name="Barry K.W."/>
            <person name="Cichocki N."/>
            <person name="Veneault-Fourrey C."/>
            <person name="LaButti K."/>
            <person name="Lindquist E.A."/>
            <person name="Lipzen A."/>
            <person name="Lundell T."/>
            <person name="Morin E."/>
            <person name="Murat C."/>
            <person name="Riley R."/>
            <person name="Ohm R."/>
            <person name="Sun H."/>
            <person name="Tunlid A."/>
            <person name="Henrissat B."/>
            <person name="Grigoriev I.V."/>
            <person name="Hibbett D.S."/>
            <person name="Martin F."/>
        </authorList>
    </citation>
    <scope>NUCLEOTIDE SEQUENCE [LARGE SCALE GENOMIC DNA]</scope>
    <source>
        <strain evidence="2">Foug A</strain>
    </source>
</reference>